<dbReference type="EMBL" id="BAABCK010000029">
    <property type="protein sequence ID" value="GAA3726510.1"/>
    <property type="molecule type" value="Genomic_DNA"/>
</dbReference>
<evidence type="ECO:0000313" key="2">
    <source>
        <dbReference type="Proteomes" id="UP001500920"/>
    </source>
</evidence>
<evidence type="ECO:0008006" key="3">
    <source>
        <dbReference type="Google" id="ProtNLM"/>
    </source>
</evidence>
<gene>
    <name evidence="1" type="ORF">GCM10022378_15200</name>
</gene>
<protein>
    <recommendedName>
        <fullName evidence="3">Ubiquitin-like protease family profile domain-containing protein</fullName>
    </recommendedName>
</protein>
<keyword evidence="2" id="KW-1185">Reference proteome</keyword>
<name>A0ABP7EWP6_9STAP</name>
<organism evidence="1 2">
    <name type="scientific">Salinicoccus jeotgali</name>
    <dbReference type="NCBI Taxonomy" id="381634"/>
    <lineage>
        <taxon>Bacteria</taxon>
        <taxon>Bacillati</taxon>
        <taxon>Bacillota</taxon>
        <taxon>Bacilli</taxon>
        <taxon>Bacillales</taxon>
        <taxon>Staphylococcaceae</taxon>
        <taxon>Salinicoccus</taxon>
    </lineage>
</organism>
<dbReference type="Proteomes" id="UP001500920">
    <property type="component" value="Unassembled WGS sequence"/>
</dbReference>
<accession>A0ABP7EWP6</accession>
<sequence>MNSKNIKGVSLSTLDCLDEFDFKNGFFLFLLPLNEVPFNCVKQRDNVAHWITIVDKDRNGDFKILDSSSFFIEKNMKKKDLKNATKKLKSFNCFVCQNKLDSSFSPM</sequence>
<proteinExistence type="predicted"/>
<evidence type="ECO:0000313" key="1">
    <source>
        <dbReference type="EMBL" id="GAA3726510.1"/>
    </source>
</evidence>
<reference evidence="2" key="1">
    <citation type="journal article" date="2019" name="Int. J. Syst. Evol. Microbiol.">
        <title>The Global Catalogue of Microorganisms (GCM) 10K type strain sequencing project: providing services to taxonomists for standard genome sequencing and annotation.</title>
        <authorList>
            <consortium name="The Broad Institute Genomics Platform"/>
            <consortium name="The Broad Institute Genome Sequencing Center for Infectious Disease"/>
            <person name="Wu L."/>
            <person name="Ma J."/>
        </authorList>
    </citation>
    <scope>NUCLEOTIDE SEQUENCE [LARGE SCALE GENOMIC DNA]</scope>
    <source>
        <strain evidence="2">JCM 16981</strain>
    </source>
</reference>
<comment type="caution">
    <text evidence="1">The sequence shown here is derived from an EMBL/GenBank/DDBJ whole genome shotgun (WGS) entry which is preliminary data.</text>
</comment>